<reference evidence="1" key="1">
    <citation type="journal article" date="2020" name="bioRxiv">
        <title>A rank-normalized archaeal taxonomy based on genome phylogeny resolves widespread incomplete and uneven classifications.</title>
        <authorList>
            <person name="Rinke C."/>
            <person name="Chuvochina M."/>
            <person name="Mussig A.J."/>
            <person name="Chaumeil P.-A."/>
            <person name="Waite D.W."/>
            <person name="Whitman W.B."/>
            <person name="Parks D.H."/>
            <person name="Hugenholtz P."/>
        </authorList>
    </citation>
    <scope>NUCLEOTIDE SEQUENCE</scope>
    <source>
        <strain evidence="1">UBA8839</strain>
    </source>
</reference>
<dbReference type="OMA" id="DMAQSKF"/>
<dbReference type="RefSeq" id="WP_011007248.1">
    <property type="nucleotide sequence ID" value="NZ_DUJP01000024.1"/>
</dbReference>
<evidence type="ECO:0000313" key="2">
    <source>
        <dbReference type="Proteomes" id="UP000651120"/>
    </source>
</evidence>
<dbReference type="EMBL" id="DUJP01000024">
    <property type="protein sequence ID" value="HII46877.1"/>
    <property type="molecule type" value="Genomic_DNA"/>
</dbReference>
<protein>
    <recommendedName>
        <fullName evidence="3">PaREP1</fullName>
    </recommendedName>
</protein>
<proteinExistence type="predicted"/>
<dbReference type="AlphaFoldDB" id="A0A832SYD1"/>
<evidence type="ECO:0008006" key="3">
    <source>
        <dbReference type="Google" id="ProtNLM"/>
    </source>
</evidence>
<dbReference type="InterPro" id="IPR010268">
    <property type="entry name" value="PaREP1"/>
</dbReference>
<sequence length="188" mass="21332">MEILERPLPKPSSVDYASARVLEALVEGRLAVEFLERGLVRNAAGKALQAWRALLAALLRLELDKLMKVANTDEERKWLAERAVPRVPTTKMKFLSQMLGEIGYEGLIFATSTALDLHDYQYHGPDPDMVLSKYRSKEEAAYDVLELVAEIVKRVEGLKGRVKWSGELERALEELRERLNQSRSPRGN</sequence>
<gene>
    <name evidence="1" type="ORF">HA333_05350</name>
</gene>
<dbReference type="Pfam" id="PF05942">
    <property type="entry name" value="PaREP1"/>
    <property type="match status" value="1"/>
</dbReference>
<dbReference type="Proteomes" id="UP000651120">
    <property type="component" value="Unassembled WGS sequence"/>
</dbReference>
<organism evidence="1 2">
    <name type="scientific">Pyrobaculum aerophilum</name>
    <dbReference type="NCBI Taxonomy" id="13773"/>
    <lineage>
        <taxon>Archaea</taxon>
        <taxon>Thermoproteota</taxon>
        <taxon>Thermoprotei</taxon>
        <taxon>Thermoproteales</taxon>
        <taxon>Thermoproteaceae</taxon>
        <taxon>Pyrobaculum</taxon>
    </lineage>
</organism>
<dbReference type="GeneID" id="1464996"/>
<comment type="caution">
    <text evidence="1">The sequence shown here is derived from an EMBL/GenBank/DDBJ whole genome shotgun (WGS) entry which is preliminary data.</text>
</comment>
<name>A0A832SYD1_9CREN</name>
<accession>A0A832SYD1</accession>
<evidence type="ECO:0000313" key="1">
    <source>
        <dbReference type="EMBL" id="HII46877.1"/>
    </source>
</evidence>